<keyword evidence="4 9" id="KW-0808">Transferase</keyword>
<dbReference type="PANTHER" id="PTHR23342:SF0">
    <property type="entry name" value="N-ACETYLGLUTAMATE SYNTHASE, MITOCHONDRIAL"/>
    <property type="match status" value="1"/>
</dbReference>
<organism evidence="11 12">
    <name type="scientific">Bacillus weihaiensis</name>
    <dbReference type="NCBI Taxonomy" id="1547283"/>
    <lineage>
        <taxon>Bacteria</taxon>
        <taxon>Bacillati</taxon>
        <taxon>Bacillota</taxon>
        <taxon>Bacilli</taxon>
        <taxon>Bacillales</taxon>
        <taxon>Bacillaceae</taxon>
        <taxon>Bacillus</taxon>
    </lineage>
</organism>
<evidence type="ECO:0000256" key="1">
    <source>
        <dbReference type="ARBA" id="ARBA00004828"/>
    </source>
</evidence>
<proteinExistence type="inferred from homology"/>
<evidence type="ECO:0000259" key="10">
    <source>
        <dbReference type="Pfam" id="PF00696"/>
    </source>
</evidence>
<evidence type="ECO:0000313" key="11">
    <source>
        <dbReference type="EMBL" id="APH05938.1"/>
    </source>
</evidence>
<dbReference type="RefSeq" id="WP_072580735.1">
    <property type="nucleotide sequence ID" value="NZ_CP016020.1"/>
</dbReference>
<dbReference type="GO" id="GO:0005524">
    <property type="term" value="F:ATP binding"/>
    <property type="evidence" value="ECO:0007669"/>
    <property type="project" value="UniProtKB-UniRule"/>
</dbReference>
<evidence type="ECO:0000256" key="8">
    <source>
        <dbReference type="ARBA" id="ARBA00048141"/>
    </source>
</evidence>
<dbReference type="GO" id="GO:0005737">
    <property type="term" value="C:cytoplasm"/>
    <property type="evidence" value="ECO:0007669"/>
    <property type="project" value="UniProtKB-SubCell"/>
</dbReference>
<keyword evidence="7 9" id="KW-0067">ATP-binding</keyword>
<comment type="similarity">
    <text evidence="9">Belongs to the acetylglutamate kinase family. ArgB subfamily.</text>
</comment>
<evidence type="ECO:0000256" key="9">
    <source>
        <dbReference type="HAMAP-Rule" id="MF_00082"/>
    </source>
</evidence>
<dbReference type="InterPro" id="IPR036393">
    <property type="entry name" value="AceGlu_kinase-like_sf"/>
</dbReference>
<dbReference type="AlphaFoldDB" id="A0A1L3MUC2"/>
<dbReference type="GO" id="GO:0003991">
    <property type="term" value="F:acetylglutamate kinase activity"/>
    <property type="evidence" value="ECO:0007669"/>
    <property type="project" value="UniProtKB-UniRule"/>
</dbReference>
<dbReference type="EC" id="2.7.2.8" evidence="9"/>
<dbReference type="CDD" id="cd04238">
    <property type="entry name" value="AAK_NAGK-like"/>
    <property type="match status" value="1"/>
</dbReference>
<dbReference type="HAMAP" id="MF_00082">
    <property type="entry name" value="ArgB"/>
    <property type="match status" value="1"/>
</dbReference>
<gene>
    <name evidence="9" type="primary">argB</name>
    <name evidence="11" type="ORF">A9C19_15000</name>
</gene>
<name>A0A1L3MUC2_9BACI</name>
<dbReference type="InterPro" id="IPR001057">
    <property type="entry name" value="Glu/AcGlu_kinase"/>
</dbReference>
<dbReference type="EMBL" id="CP016020">
    <property type="protein sequence ID" value="APH05938.1"/>
    <property type="molecule type" value="Genomic_DNA"/>
</dbReference>
<dbReference type="InterPro" id="IPR001048">
    <property type="entry name" value="Asp/Glu/Uridylate_kinase"/>
</dbReference>
<feature type="site" description="Transition state stabilizer" evidence="9">
    <location>
        <position position="8"/>
    </location>
</feature>
<dbReference type="KEGG" id="bwh:A9C19_15000"/>
<dbReference type="PIRSF" id="PIRSF000728">
    <property type="entry name" value="NAGK"/>
    <property type="match status" value="1"/>
</dbReference>
<dbReference type="SUPFAM" id="SSF53633">
    <property type="entry name" value="Carbamate kinase-like"/>
    <property type="match status" value="1"/>
</dbReference>
<dbReference type="STRING" id="1547283.A9C19_15000"/>
<evidence type="ECO:0000313" key="12">
    <source>
        <dbReference type="Proteomes" id="UP000181936"/>
    </source>
</evidence>
<evidence type="ECO:0000256" key="6">
    <source>
        <dbReference type="ARBA" id="ARBA00022777"/>
    </source>
</evidence>
<keyword evidence="12" id="KW-1185">Reference proteome</keyword>
<evidence type="ECO:0000256" key="3">
    <source>
        <dbReference type="ARBA" id="ARBA00022605"/>
    </source>
</evidence>
<dbReference type="PANTHER" id="PTHR23342">
    <property type="entry name" value="N-ACETYLGLUTAMATE SYNTHASE"/>
    <property type="match status" value="1"/>
</dbReference>
<dbReference type="InterPro" id="IPR037528">
    <property type="entry name" value="ArgB"/>
</dbReference>
<evidence type="ECO:0000256" key="7">
    <source>
        <dbReference type="ARBA" id="ARBA00022840"/>
    </source>
</evidence>
<keyword evidence="9" id="KW-0963">Cytoplasm</keyword>
<dbReference type="UniPathway" id="UPA00068">
    <property type="reaction ID" value="UER00107"/>
</dbReference>
<evidence type="ECO:0000256" key="4">
    <source>
        <dbReference type="ARBA" id="ARBA00022679"/>
    </source>
</evidence>
<feature type="site" description="Transition state stabilizer" evidence="9">
    <location>
        <position position="216"/>
    </location>
</feature>
<keyword evidence="5 9" id="KW-0547">Nucleotide-binding</keyword>
<keyword evidence="2 9" id="KW-0055">Arginine biosynthesis</keyword>
<keyword evidence="6 9" id="KW-0418">Kinase</keyword>
<feature type="domain" description="Aspartate/glutamate/uridylate kinase" evidence="10">
    <location>
        <begin position="3"/>
        <end position="235"/>
    </location>
</feature>
<dbReference type="PRINTS" id="PR00474">
    <property type="entry name" value="GLU5KINASE"/>
</dbReference>
<comment type="catalytic activity">
    <reaction evidence="8 9">
        <text>N-acetyl-L-glutamate + ATP = N-acetyl-L-glutamyl 5-phosphate + ADP</text>
        <dbReference type="Rhea" id="RHEA:14629"/>
        <dbReference type="ChEBI" id="CHEBI:30616"/>
        <dbReference type="ChEBI" id="CHEBI:44337"/>
        <dbReference type="ChEBI" id="CHEBI:57936"/>
        <dbReference type="ChEBI" id="CHEBI:456216"/>
        <dbReference type="EC" id="2.7.2.8"/>
    </reaction>
</comment>
<dbReference type="GO" id="GO:0042450">
    <property type="term" value="P:L-arginine biosynthetic process via ornithine"/>
    <property type="evidence" value="ECO:0007669"/>
    <property type="project" value="UniProtKB-UniRule"/>
</dbReference>
<feature type="binding site" evidence="9">
    <location>
        <position position="156"/>
    </location>
    <ligand>
        <name>substrate</name>
    </ligand>
</feature>
<dbReference type="OrthoDB" id="9803155at2"/>
<comment type="function">
    <text evidence="9">Catalyzes the ATP-dependent phosphorylation of N-acetyl-L-glutamate.</text>
</comment>
<sequence>MTKKLVLKCGGSTVHQLSEAFFQSLTDLVKEDWQIVIVHGGGPDITKMLNELRIESEFVNGQRKTTKPVLEVAEMILAGKINKQLANLLQTRQLKSIGLSGSDAGILGAEYMDQKSLGLVGKVTTVQTEVLQLLMQNGYIPVMAPLARNGSQETLNVNADLAAAAIANAIGAEKFLFVTDVPGILNQEKQVIEEITPTEIDSFIKAEVITGGMIPKVQSAVATLSDNCQEVMIVSGKEEFYQGHKFKGTKIVKERKVLQR</sequence>
<comment type="pathway">
    <text evidence="1 9">Amino-acid biosynthesis; L-arginine biosynthesis; N(2)-acetyl-L-ornithine from L-glutamate: step 2/4.</text>
</comment>
<dbReference type="FunFam" id="3.40.1160.10:FF:000004">
    <property type="entry name" value="Acetylglutamate kinase"/>
    <property type="match status" value="1"/>
</dbReference>
<dbReference type="Gene3D" id="3.40.1160.10">
    <property type="entry name" value="Acetylglutamate kinase-like"/>
    <property type="match status" value="1"/>
</dbReference>
<feature type="binding site" evidence="9">
    <location>
        <begin position="41"/>
        <end position="42"/>
    </location>
    <ligand>
        <name>substrate</name>
    </ligand>
</feature>
<feature type="binding site" evidence="9">
    <location>
        <position position="63"/>
    </location>
    <ligand>
        <name>substrate</name>
    </ligand>
</feature>
<evidence type="ECO:0000256" key="2">
    <source>
        <dbReference type="ARBA" id="ARBA00022571"/>
    </source>
</evidence>
<dbReference type="Pfam" id="PF00696">
    <property type="entry name" value="AA_kinase"/>
    <property type="match status" value="1"/>
</dbReference>
<dbReference type="InterPro" id="IPR004662">
    <property type="entry name" value="AcgluKinase_fam"/>
</dbReference>
<dbReference type="Proteomes" id="UP000181936">
    <property type="component" value="Chromosome"/>
</dbReference>
<accession>A0A1L3MUC2</accession>
<comment type="subcellular location">
    <subcellularLocation>
        <location evidence="9">Cytoplasm</location>
    </subcellularLocation>
</comment>
<protein>
    <recommendedName>
        <fullName evidence="9">Acetylglutamate kinase</fullName>
        <ecNumber evidence="9">2.7.2.8</ecNumber>
    </recommendedName>
    <alternativeName>
        <fullName evidence="9">N-acetyl-L-glutamate 5-phosphotransferase</fullName>
    </alternativeName>
    <alternativeName>
        <fullName evidence="9">NAG kinase</fullName>
        <shortName evidence="9">NAGK</shortName>
    </alternativeName>
</protein>
<evidence type="ECO:0000256" key="5">
    <source>
        <dbReference type="ARBA" id="ARBA00022741"/>
    </source>
</evidence>
<dbReference type="NCBIfam" id="TIGR00761">
    <property type="entry name" value="argB"/>
    <property type="match status" value="1"/>
</dbReference>
<keyword evidence="3 9" id="KW-0028">Amino-acid biosynthesis</keyword>
<reference evidence="11 12" key="1">
    <citation type="journal article" date="2016" name="Sci. Rep.">
        <title>Complete genome sequence and transcriptomic analysis of a novel marine strain Bacillus weihaiensis reveals the mechanism of brown algae degradation.</title>
        <authorList>
            <person name="Zhu Y."/>
            <person name="Chen P."/>
            <person name="Bao Y."/>
            <person name="Men Y."/>
            <person name="Zeng Y."/>
            <person name="Yang J."/>
            <person name="Sun J."/>
            <person name="Sun Y."/>
        </authorList>
    </citation>
    <scope>NUCLEOTIDE SEQUENCE [LARGE SCALE GENOMIC DNA]</scope>
    <source>
        <strain evidence="11 12">Alg07</strain>
    </source>
</reference>